<dbReference type="PANTHER" id="PTHR48111:SF1">
    <property type="entry name" value="TWO-COMPONENT RESPONSE REGULATOR ORR33"/>
    <property type="match status" value="1"/>
</dbReference>
<dbReference type="InterPro" id="IPR001867">
    <property type="entry name" value="OmpR/PhoB-type_DNA-bd"/>
</dbReference>
<comment type="caution">
    <text evidence="10">The sequence shown here is derived from an EMBL/GenBank/DDBJ whole genome shotgun (WGS) entry which is preliminary data.</text>
</comment>
<evidence type="ECO:0000256" key="3">
    <source>
        <dbReference type="ARBA" id="ARBA00023015"/>
    </source>
</evidence>
<dbReference type="InterPro" id="IPR011006">
    <property type="entry name" value="CheY-like_superfamily"/>
</dbReference>
<dbReference type="CDD" id="cd00383">
    <property type="entry name" value="trans_reg_C"/>
    <property type="match status" value="1"/>
</dbReference>
<dbReference type="Gene3D" id="6.10.250.690">
    <property type="match status" value="1"/>
</dbReference>
<dbReference type="Gene3D" id="3.40.50.2300">
    <property type="match status" value="1"/>
</dbReference>
<dbReference type="PANTHER" id="PTHR48111">
    <property type="entry name" value="REGULATOR OF RPOS"/>
    <property type="match status" value="1"/>
</dbReference>
<proteinExistence type="predicted"/>
<dbReference type="SMART" id="SM00448">
    <property type="entry name" value="REC"/>
    <property type="match status" value="1"/>
</dbReference>
<evidence type="ECO:0000313" key="11">
    <source>
        <dbReference type="Proteomes" id="UP000634206"/>
    </source>
</evidence>
<dbReference type="GO" id="GO:0032993">
    <property type="term" value="C:protein-DNA complex"/>
    <property type="evidence" value="ECO:0007669"/>
    <property type="project" value="TreeGrafter"/>
</dbReference>
<dbReference type="InterPro" id="IPR036388">
    <property type="entry name" value="WH-like_DNA-bd_sf"/>
</dbReference>
<gene>
    <name evidence="10" type="ORF">JIN83_05635</name>
</gene>
<dbReference type="GO" id="GO:0006355">
    <property type="term" value="P:regulation of DNA-templated transcription"/>
    <property type="evidence" value="ECO:0007669"/>
    <property type="project" value="InterPro"/>
</dbReference>
<evidence type="ECO:0000256" key="7">
    <source>
        <dbReference type="PROSITE-ProRule" id="PRU01091"/>
    </source>
</evidence>
<dbReference type="GO" id="GO:0000976">
    <property type="term" value="F:transcription cis-regulatory region binding"/>
    <property type="evidence" value="ECO:0007669"/>
    <property type="project" value="TreeGrafter"/>
</dbReference>
<organism evidence="10 11">
    <name type="scientific">Oceaniferula flava</name>
    <dbReference type="NCBI Taxonomy" id="2800421"/>
    <lineage>
        <taxon>Bacteria</taxon>
        <taxon>Pseudomonadati</taxon>
        <taxon>Verrucomicrobiota</taxon>
        <taxon>Verrucomicrobiia</taxon>
        <taxon>Verrucomicrobiales</taxon>
        <taxon>Verrucomicrobiaceae</taxon>
        <taxon>Oceaniferula</taxon>
    </lineage>
</organism>
<dbReference type="EMBL" id="JAENIG010000003">
    <property type="protein sequence ID" value="MBK1854429.1"/>
    <property type="molecule type" value="Genomic_DNA"/>
</dbReference>
<feature type="domain" description="Response regulatory" evidence="8">
    <location>
        <begin position="2"/>
        <end position="116"/>
    </location>
</feature>
<protein>
    <submittedName>
        <fullName evidence="10">Response regulator transcription factor</fullName>
    </submittedName>
</protein>
<dbReference type="FunFam" id="3.40.50.2300:FF:000002">
    <property type="entry name" value="DNA-binding response regulator PhoP"/>
    <property type="match status" value="1"/>
</dbReference>
<dbReference type="SMART" id="SM00862">
    <property type="entry name" value="Trans_reg_C"/>
    <property type="match status" value="1"/>
</dbReference>
<dbReference type="RefSeq" id="WP_309489036.1">
    <property type="nucleotide sequence ID" value="NZ_JAENIG010000003.1"/>
</dbReference>
<keyword evidence="11" id="KW-1185">Reference proteome</keyword>
<evidence type="ECO:0000256" key="5">
    <source>
        <dbReference type="ARBA" id="ARBA00023163"/>
    </source>
</evidence>
<evidence type="ECO:0000259" key="8">
    <source>
        <dbReference type="PROSITE" id="PS50110"/>
    </source>
</evidence>
<reference evidence="10" key="1">
    <citation type="submission" date="2021-01" db="EMBL/GenBank/DDBJ databases">
        <title>Modified the classification status of verrucomicrobia.</title>
        <authorList>
            <person name="Feng X."/>
        </authorList>
    </citation>
    <scope>NUCLEOTIDE SEQUENCE</scope>
    <source>
        <strain evidence="10">5K15</strain>
    </source>
</reference>
<dbReference type="Gene3D" id="1.10.10.10">
    <property type="entry name" value="Winged helix-like DNA-binding domain superfamily/Winged helix DNA-binding domain"/>
    <property type="match status" value="1"/>
</dbReference>
<feature type="domain" description="OmpR/PhoB-type" evidence="9">
    <location>
        <begin position="124"/>
        <end position="222"/>
    </location>
</feature>
<keyword evidence="5" id="KW-0804">Transcription</keyword>
<evidence type="ECO:0000256" key="2">
    <source>
        <dbReference type="ARBA" id="ARBA00023012"/>
    </source>
</evidence>
<dbReference type="FunFam" id="1.10.10.10:FF:000005">
    <property type="entry name" value="Two-component system response regulator"/>
    <property type="match status" value="1"/>
</dbReference>
<dbReference type="Proteomes" id="UP000634206">
    <property type="component" value="Unassembled WGS sequence"/>
</dbReference>
<accession>A0AAE2VDC0</accession>
<dbReference type="Pfam" id="PF00486">
    <property type="entry name" value="Trans_reg_C"/>
    <property type="match status" value="1"/>
</dbReference>
<keyword evidence="2" id="KW-0902">Two-component regulatory system</keyword>
<dbReference type="GO" id="GO:0000156">
    <property type="term" value="F:phosphorelay response regulator activity"/>
    <property type="evidence" value="ECO:0007669"/>
    <property type="project" value="TreeGrafter"/>
</dbReference>
<feature type="modified residue" description="4-aspartylphosphate" evidence="6">
    <location>
        <position position="51"/>
    </location>
</feature>
<dbReference type="GO" id="GO:0005829">
    <property type="term" value="C:cytosol"/>
    <property type="evidence" value="ECO:0007669"/>
    <property type="project" value="TreeGrafter"/>
</dbReference>
<dbReference type="InterPro" id="IPR001789">
    <property type="entry name" value="Sig_transdc_resp-reg_receiver"/>
</dbReference>
<evidence type="ECO:0000256" key="6">
    <source>
        <dbReference type="PROSITE-ProRule" id="PRU00169"/>
    </source>
</evidence>
<evidence type="ECO:0000256" key="1">
    <source>
        <dbReference type="ARBA" id="ARBA00022553"/>
    </source>
</evidence>
<keyword evidence="3" id="KW-0805">Transcription regulation</keyword>
<dbReference type="AlphaFoldDB" id="A0AAE2VDC0"/>
<evidence type="ECO:0000259" key="9">
    <source>
        <dbReference type="PROSITE" id="PS51755"/>
    </source>
</evidence>
<feature type="DNA-binding region" description="OmpR/PhoB-type" evidence="7">
    <location>
        <begin position="124"/>
        <end position="222"/>
    </location>
</feature>
<keyword evidence="4 7" id="KW-0238">DNA-binding</keyword>
<sequence length="225" mass="25842">MRILVIEDYAPIRKSIVERLTEDGYTVDSSATGDEGLWYAENHQYDVILLDIMLPEVDGLTILRTLRAKEQLVPIIIMSARDAVNCRIEGLDMGADDYLVKPFSLDELMARIRSQIRKSYDQKNTTFTLADLTLEFRAKRVYRGDVEISLTKREYSILEYLAYRAGEVVSRMEIWNHVYDEYEDSTSNAVDVYVGYLRKKLNIGDSANLIQTRRGVGYYLSAPGE</sequence>
<evidence type="ECO:0000256" key="4">
    <source>
        <dbReference type="ARBA" id="ARBA00023125"/>
    </source>
</evidence>
<evidence type="ECO:0000313" key="10">
    <source>
        <dbReference type="EMBL" id="MBK1854429.1"/>
    </source>
</evidence>
<dbReference type="InterPro" id="IPR039420">
    <property type="entry name" value="WalR-like"/>
</dbReference>
<name>A0AAE2VDC0_9BACT</name>
<dbReference type="SUPFAM" id="SSF52172">
    <property type="entry name" value="CheY-like"/>
    <property type="match status" value="1"/>
</dbReference>
<dbReference type="Pfam" id="PF00072">
    <property type="entry name" value="Response_reg"/>
    <property type="match status" value="1"/>
</dbReference>
<dbReference type="PROSITE" id="PS51755">
    <property type="entry name" value="OMPR_PHOB"/>
    <property type="match status" value="1"/>
</dbReference>
<keyword evidence="1 6" id="KW-0597">Phosphoprotein</keyword>
<dbReference type="PROSITE" id="PS50110">
    <property type="entry name" value="RESPONSE_REGULATORY"/>
    <property type="match status" value="1"/>
</dbReference>